<reference evidence="2 3" key="1">
    <citation type="submission" date="2016-10" db="EMBL/GenBank/DDBJ databases">
        <authorList>
            <person name="de Groot N.N."/>
        </authorList>
    </citation>
    <scope>NUCLEOTIDE SEQUENCE [LARGE SCALE GENOMIC DNA]</scope>
    <source>
        <strain evidence="2 3">DSM 1283</strain>
    </source>
</reference>
<evidence type="ECO:0000313" key="2">
    <source>
        <dbReference type="EMBL" id="SFN78029.1"/>
    </source>
</evidence>
<proteinExistence type="predicted"/>
<accession>A0A1I5BTE6</accession>
<dbReference type="Proteomes" id="UP000198806">
    <property type="component" value="Unassembled WGS sequence"/>
</dbReference>
<feature type="domain" description="DUF4261" evidence="1">
    <location>
        <begin position="202"/>
        <end position="282"/>
    </location>
</feature>
<dbReference type="InterPro" id="IPR025357">
    <property type="entry name" value="DUF4261"/>
</dbReference>
<dbReference type="Pfam" id="PF14080">
    <property type="entry name" value="DUF4261"/>
    <property type="match status" value="1"/>
</dbReference>
<dbReference type="OrthoDB" id="277550at2"/>
<dbReference type="AlphaFoldDB" id="A0A1I5BTE6"/>
<sequence>MDNQNEVFQQDLSKEERPGAVFMIQLLMREPVVLPEKEHMIEVMARHLSEVECFWHDEKGAGFEAKKYLAQFKDATLPPQLMITQCSSFDEKNIDGFQKSQMWNCMDERNSIFEECRYQVLATDMLAATLSIKDRAELDMDFMEALVELYPQCEAVYFHTSGKMFPIDQIRNHQIPRENRFIHFAVNARFFNIQGTNDMIVDTVGMSTLLLPDVQYHFHDMDPNWVVNHAYNVASYILKNENSIKDGDTIDGIVNGQFDPNVQWKCHCEDALIQPSRPVFDVCMSEHASGNRK</sequence>
<gene>
    <name evidence="2" type="ORF">SAMN04489757_101209</name>
</gene>
<dbReference type="RefSeq" id="WP_091683710.1">
    <property type="nucleotide sequence ID" value="NZ_BAABFM010000003.1"/>
</dbReference>
<keyword evidence="3" id="KW-1185">Reference proteome</keyword>
<name>A0A1I5BTE6_9FIRM</name>
<protein>
    <recommendedName>
        <fullName evidence="1">DUF4261 domain-containing protein</fullName>
    </recommendedName>
</protein>
<dbReference type="EMBL" id="FOWD01000001">
    <property type="protein sequence ID" value="SFN78029.1"/>
    <property type="molecule type" value="Genomic_DNA"/>
</dbReference>
<evidence type="ECO:0000259" key="1">
    <source>
        <dbReference type="Pfam" id="PF14080"/>
    </source>
</evidence>
<evidence type="ECO:0000313" key="3">
    <source>
        <dbReference type="Proteomes" id="UP000198806"/>
    </source>
</evidence>
<organism evidence="2 3">
    <name type="scientific">Anaerocolumna aminovalerica</name>
    <dbReference type="NCBI Taxonomy" id="1527"/>
    <lineage>
        <taxon>Bacteria</taxon>
        <taxon>Bacillati</taxon>
        <taxon>Bacillota</taxon>
        <taxon>Clostridia</taxon>
        <taxon>Lachnospirales</taxon>
        <taxon>Lachnospiraceae</taxon>
        <taxon>Anaerocolumna</taxon>
    </lineage>
</organism>